<organism evidence="2 3">
    <name type="scientific">Chionoecetes opilio</name>
    <name type="common">Atlantic snow crab</name>
    <name type="synonym">Cancer opilio</name>
    <dbReference type="NCBI Taxonomy" id="41210"/>
    <lineage>
        <taxon>Eukaryota</taxon>
        <taxon>Metazoa</taxon>
        <taxon>Ecdysozoa</taxon>
        <taxon>Arthropoda</taxon>
        <taxon>Crustacea</taxon>
        <taxon>Multicrustacea</taxon>
        <taxon>Malacostraca</taxon>
        <taxon>Eumalacostraca</taxon>
        <taxon>Eucarida</taxon>
        <taxon>Decapoda</taxon>
        <taxon>Pleocyemata</taxon>
        <taxon>Brachyura</taxon>
        <taxon>Eubrachyura</taxon>
        <taxon>Majoidea</taxon>
        <taxon>Majidae</taxon>
        <taxon>Chionoecetes</taxon>
    </lineage>
</organism>
<keyword evidence="3" id="KW-1185">Reference proteome</keyword>
<accession>A0A8J4XXW8</accession>
<evidence type="ECO:0000256" key="1">
    <source>
        <dbReference type="SAM" id="MobiDB-lite"/>
    </source>
</evidence>
<protein>
    <submittedName>
        <fullName evidence="2">Uncharacterized protein</fullName>
    </submittedName>
</protein>
<feature type="region of interest" description="Disordered" evidence="1">
    <location>
        <begin position="1"/>
        <end position="96"/>
    </location>
</feature>
<sequence>MESLLESLAPQSKTRGIRNKNTTLETAWEEAETSSPADEKPFHRHQLSWQPQKQPAPSRLDQLESTIAALQRHLLNDNTGERRRTPEQRRSKDETQVLELWQHWSPTTGVSQGQKLYQQIPAFKLHGGRP</sequence>
<evidence type="ECO:0000313" key="3">
    <source>
        <dbReference type="Proteomes" id="UP000770661"/>
    </source>
</evidence>
<gene>
    <name evidence="2" type="ORF">GWK47_020912</name>
</gene>
<dbReference type="EMBL" id="JACEEZ010023434">
    <property type="protein sequence ID" value="KAG0711290.1"/>
    <property type="molecule type" value="Genomic_DNA"/>
</dbReference>
<comment type="caution">
    <text evidence="2">The sequence shown here is derived from an EMBL/GenBank/DDBJ whole genome shotgun (WGS) entry which is preliminary data.</text>
</comment>
<proteinExistence type="predicted"/>
<evidence type="ECO:0000313" key="2">
    <source>
        <dbReference type="EMBL" id="KAG0711290.1"/>
    </source>
</evidence>
<reference evidence="2" key="1">
    <citation type="submission" date="2020-07" db="EMBL/GenBank/DDBJ databases">
        <title>The High-quality genome of the commercially important snow crab, Chionoecetes opilio.</title>
        <authorList>
            <person name="Jeong J.-H."/>
            <person name="Ryu S."/>
        </authorList>
    </citation>
    <scope>NUCLEOTIDE SEQUENCE</scope>
    <source>
        <strain evidence="2">MADBK_172401_WGS</strain>
        <tissue evidence="2">Digestive gland</tissue>
    </source>
</reference>
<dbReference type="Proteomes" id="UP000770661">
    <property type="component" value="Unassembled WGS sequence"/>
</dbReference>
<dbReference type="AlphaFoldDB" id="A0A8J4XXW8"/>
<feature type="compositionally biased region" description="Basic and acidic residues" evidence="1">
    <location>
        <begin position="79"/>
        <end position="95"/>
    </location>
</feature>
<name>A0A8J4XXW8_CHIOP</name>